<proteinExistence type="predicted"/>
<gene>
    <name evidence="1" type="ORF">KP509_26G037200</name>
</gene>
<dbReference type="Proteomes" id="UP000825935">
    <property type="component" value="Chromosome 26"/>
</dbReference>
<name>A0A8T2RMF5_CERRI</name>
<sequence length="121" mass="13914">MFWELEKFSVFHSYEHPFLSKELATASQRRWYYRSTARSPPSDDPLSPPFPKGRPHLRVTLTCQKLPPTSGLRTADLHLSDTSVSSHYFPTYCQEDVSFLASLPRLCEYISSPCKVLNSIM</sequence>
<evidence type="ECO:0000313" key="2">
    <source>
        <dbReference type="Proteomes" id="UP000825935"/>
    </source>
</evidence>
<dbReference type="EMBL" id="CM035431">
    <property type="protein sequence ID" value="KAH7296745.1"/>
    <property type="molecule type" value="Genomic_DNA"/>
</dbReference>
<accession>A0A8T2RMF5</accession>
<dbReference type="AlphaFoldDB" id="A0A8T2RMF5"/>
<organism evidence="1 2">
    <name type="scientific">Ceratopteris richardii</name>
    <name type="common">Triangle waterfern</name>
    <dbReference type="NCBI Taxonomy" id="49495"/>
    <lineage>
        <taxon>Eukaryota</taxon>
        <taxon>Viridiplantae</taxon>
        <taxon>Streptophyta</taxon>
        <taxon>Embryophyta</taxon>
        <taxon>Tracheophyta</taxon>
        <taxon>Polypodiopsida</taxon>
        <taxon>Polypodiidae</taxon>
        <taxon>Polypodiales</taxon>
        <taxon>Pteridineae</taxon>
        <taxon>Pteridaceae</taxon>
        <taxon>Parkerioideae</taxon>
        <taxon>Ceratopteris</taxon>
    </lineage>
</organism>
<keyword evidence="2" id="KW-1185">Reference proteome</keyword>
<comment type="caution">
    <text evidence="1">The sequence shown here is derived from an EMBL/GenBank/DDBJ whole genome shotgun (WGS) entry which is preliminary data.</text>
</comment>
<reference evidence="1" key="1">
    <citation type="submission" date="2021-08" db="EMBL/GenBank/DDBJ databases">
        <title>WGS assembly of Ceratopteris richardii.</title>
        <authorList>
            <person name="Marchant D.B."/>
            <person name="Chen G."/>
            <person name="Jenkins J."/>
            <person name="Shu S."/>
            <person name="Leebens-Mack J."/>
            <person name="Grimwood J."/>
            <person name="Schmutz J."/>
            <person name="Soltis P."/>
            <person name="Soltis D."/>
            <person name="Chen Z.-H."/>
        </authorList>
    </citation>
    <scope>NUCLEOTIDE SEQUENCE</scope>
    <source>
        <strain evidence="1">Whitten #5841</strain>
        <tissue evidence="1">Leaf</tissue>
    </source>
</reference>
<evidence type="ECO:0000313" key="1">
    <source>
        <dbReference type="EMBL" id="KAH7296745.1"/>
    </source>
</evidence>
<protein>
    <submittedName>
        <fullName evidence="1">Uncharacterized protein</fullName>
    </submittedName>
</protein>